<evidence type="ECO:0000313" key="8">
    <source>
        <dbReference type="Proteomes" id="UP000743899"/>
    </source>
</evidence>
<protein>
    <submittedName>
        <fullName evidence="7">YteA family sporulation protein</fullName>
    </submittedName>
</protein>
<evidence type="ECO:0000256" key="3">
    <source>
        <dbReference type="ARBA" id="ARBA00022833"/>
    </source>
</evidence>
<feature type="zinc finger region" description="dksA C4-type" evidence="4">
    <location>
        <begin position="94"/>
        <end position="118"/>
    </location>
</feature>
<dbReference type="Gene3D" id="1.20.120.910">
    <property type="entry name" value="DksA, coiled-coil domain"/>
    <property type="match status" value="1"/>
</dbReference>
<dbReference type="PANTHER" id="PTHR33823">
    <property type="entry name" value="RNA POLYMERASE-BINDING TRANSCRIPTION FACTOR DKSA-RELATED"/>
    <property type="match status" value="1"/>
</dbReference>
<evidence type="ECO:0000256" key="2">
    <source>
        <dbReference type="ARBA" id="ARBA00022771"/>
    </source>
</evidence>
<dbReference type="InterPro" id="IPR014240">
    <property type="entry name" value="YteA"/>
</dbReference>
<keyword evidence="1" id="KW-0479">Metal-binding</keyword>
<accession>A0ABX0A2Y0</accession>
<feature type="region of interest" description="Disordered" evidence="5">
    <location>
        <begin position="27"/>
        <end position="54"/>
    </location>
</feature>
<keyword evidence="8" id="KW-1185">Reference proteome</keyword>
<dbReference type="RefSeq" id="WP_161919682.1">
    <property type="nucleotide sequence ID" value="NZ_JAACYS010000009.1"/>
</dbReference>
<evidence type="ECO:0000313" key="7">
    <source>
        <dbReference type="EMBL" id="NCU16851.1"/>
    </source>
</evidence>
<comment type="caution">
    <text evidence="7">The sequence shown here is derived from an EMBL/GenBank/DDBJ whole genome shotgun (WGS) entry which is preliminary data.</text>
</comment>
<dbReference type="EMBL" id="JAACYS010000009">
    <property type="protein sequence ID" value="NCU16851.1"/>
    <property type="molecule type" value="Genomic_DNA"/>
</dbReference>
<evidence type="ECO:0000256" key="5">
    <source>
        <dbReference type="SAM" id="MobiDB-lite"/>
    </source>
</evidence>
<evidence type="ECO:0000256" key="4">
    <source>
        <dbReference type="PROSITE-ProRule" id="PRU00510"/>
    </source>
</evidence>
<dbReference type="NCBIfam" id="TIGR02890">
    <property type="entry name" value="bacill_yteA"/>
    <property type="match status" value="1"/>
</dbReference>
<dbReference type="InterPro" id="IPR037187">
    <property type="entry name" value="DnaK_N"/>
</dbReference>
<gene>
    <name evidence="7" type="ORF">GW534_03560</name>
</gene>
<reference evidence="7 8" key="1">
    <citation type="submission" date="2020-01" db="EMBL/GenBank/DDBJ databases">
        <title>A novel Bacillus sp. from Pasinler.</title>
        <authorList>
            <person name="Adiguzel A."/>
            <person name="Ay H."/>
            <person name="Baltaci M.O."/>
        </authorList>
    </citation>
    <scope>NUCLEOTIDE SEQUENCE [LARGE SCALE GENOMIC DNA]</scope>
    <source>
        <strain evidence="7 8">P1</strain>
    </source>
</reference>
<sequence length="251" mass="28840">MLTNQQIDQFKQTLINEKQEIEKRLKGNDQFGLNKGHAHESVGELSSYDNHPADEGTELFERQKDVALNEHEGNYLQSIEKALQAIDEGTYGRCEVCGKEIPFERLEALPTTTYCKEHSPDQITSKDRPVEEEVLMPPYGKFNFDDSKDEGITFDAEDAWQEVASWGTSDSPQDFMNQIEHYNDTNIESDENLGYVEDYENFSAVDIYGKPVEVYPSKQLEKYEELLDEEGIMTTFGDLPGYEKDPYTEDE</sequence>
<keyword evidence="3" id="KW-0862">Zinc</keyword>
<proteinExistence type="predicted"/>
<dbReference type="Proteomes" id="UP000743899">
    <property type="component" value="Unassembled WGS sequence"/>
</dbReference>
<dbReference type="PROSITE" id="PS51128">
    <property type="entry name" value="ZF_DKSA_2"/>
    <property type="match status" value="1"/>
</dbReference>
<dbReference type="SUPFAM" id="SSF57716">
    <property type="entry name" value="Glucocorticoid receptor-like (DNA-binding domain)"/>
    <property type="match status" value="1"/>
</dbReference>
<dbReference type="InterPro" id="IPR000962">
    <property type="entry name" value="Znf_DskA_TraR"/>
</dbReference>
<dbReference type="PANTHER" id="PTHR33823:SF4">
    <property type="entry name" value="GENERAL STRESS PROTEIN 16O"/>
    <property type="match status" value="1"/>
</dbReference>
<organism evidence="7 8">
    <name type="scientific">Pallidibacillus pasinlerensis</name>
    <dbReference type="NCBI Taxonomy" id="2703818"/>
    <lineage>
        <taxon>Bacteria</taxon>
        <taxon>Bacillati</taxon>
        <taxon>Bacillota</taxon>
        <taxon>Bacilli</taxon>
        <taxon>Bacillales</taxon>
        <taxon>Bacillaceae</taxon>
        <taxon>Pallidibacillus</taxon>
    </lineage>
</organism>
<dbReference type="Pfam" id="PF01258">
    <property type="entry name" value="zf-dskA_traR"/>
    <property type="match status" value="1"/>
</dbReference>
<evidence type="ECO:0000256" key="1">
    <source>
        <dbReference type="ARBA" id="ARBA00022723"/>
    </source>
</evidence>
<dbReference type="SUPFAM" id="SSF109635">
    <property type="entry name" value="DnaK suppressor protein DksA, alpha-hairpin domain"/>
    <property type="match status" value="1"/>
</dbReference>
<name>A0ABX0A2Y0_9BACI</name>
<feature type="domain" description="Zinc finger DksA/TraR C4-type" evidence="6">
    <location>
        <begin position="89"/>
        <end position="117"/>
    </location>
</feature>
<keyword evidence="2" id="KW-0863">Zinc-finger</keyword>
<evidence type="ECO:0000259" key="6">
    <source>
        <dbReference type="Pfam" id="PF01258"/>
    </source>
</evidence>